<dbReference type="Gene3D" id="1.10.10.10">
    <property type="entry name" value="Winged helix-like DNA-binding domain superfamily/Winged helix DNA-binding domain"/>
    <property type="match status" value="1"/>
</dbReference>
<dbReference type="GO" id="GO:0003700">
    <property type="term" value="F:DNA-binding transcription factor activity"/>
    <property type="evidence" value="ECO:0007669"/>
    <property type="project" value="InterPro"/>
</dbReference>
<sequence>MERVTQQKLAIAAVLEAAESPLTPPEILTRAAKLVPRLGVATVYRALRSLRKDKKIVVVEIPGEPPRYETATRGHHHHFFCNDCRKVFEVPECPAKLAELAPPEFQVQDHEIILYGKCPDCRTRRNVSAAD</sequence>
<comment type="cofactor">
    <cofactor evidence="7">
        <name>Zn(2+)</name>
        <dbReference type="ChEBI" id="CHEBI:29105"/>
    </cofactor>
    <text evidence="7">Binds 1 zinc ion per subunit.</text>
</comment>
<dbReference type="Gene3D" id="3.30.1490.190">
    <property type="match status" value="1"/>
</dbReference>
<comment type="caution">
    <text evidence="9">The sequence shown here is derived from an EMBL/GenBank/DDBJ whole genome shotgun (WGS) entry which is preliminary data.</text>
</comment>
<dbReference type="EMBL" id="CABFUZ020000257">
    <property type="protein sequence ID" value="VVM08456.1"/>
    <property type="molecule type" value="Genomic_DNA"/>
</dbReference>
<protein>
    <submittedName>
        <fullName evidence="9">Zinc uptake regulation protein</fullName>
    </submittedName>
</protein>
<feature type="binding site" evidence="7">
    <location>
        <position position="118"/>
    </location>
    <ligand>
        <name>Zn(2+)</name>
        <dbReference type="ChEBI" id="CHEBI:29105"/>
    </ligand>
</feature>
<organism evidence="9 10">
    <name type="scientific">Methylacidimicrobium cyclopophantes</name>
    <dbReference type="NCBI Taxonomy" id="1041766"/>
    <lineage>
        <taxon>Bacteria</taxon>
        <taxon>Pseudomonadati</taxon>
        <taxon>Verrucomicrobiota</taxon>
        <taxon>Methylacidimicrobium</taxon>
    </lineage>
</organism>
<gene>
    <name evidence="9" type="primary">zur</name>
    <name evidence="9" type="ORF">MAMC_02171</name>
</gene>
<keyword evidence="6" id="KW-0804">Transcription</keyword>
<keyword evidence="3 7" id="KW-0862">Zinc</keyword>
<feature type="binding site" evidence="8">
    <location>
        <position position="75"/>
    </location>
    <ligand>
        <name>Fe cation</name>
        <dbReference type="ChEBI" id="CHEBI:24875"/>
    </ligand>
</feature>
<dbReference type="GO" id="GO:0045892">
    <property type="term" value="P:negative regulation of DNA-templated transcription"/>
    <property type="evidence" value="ECO:0007669"/>
    <property type="project" value="TreeGrafter"/>
</dbReference>
<evidence type="ECO:0000256" key="6">
    <source>
        <dbReference type="ARBA" id="ARBA00023163"/>
    </source>
</evidence>
<dbReference type="Proteomes" id="UP000381693">
    <property type="component" value="Unassembled WGS sequence"/>
</dbReference>
<dbReference type="AlphaFoldDB" id="A0A5E6MG61"/>
<dbReference type="SUPFAM" id="SSF46785">
    <property type="entry name" value="Winged helix' DNA-binding domain"/>
    <property type="match status" value="1"/>
</dbReference>
<dbReference type="InterPro" id="IPR036390">
    <property type="entry name" value="WH_DNA-bd_sf"/>
</dbReference>
<feature type="binding site" evidence="7">
    <location>
        <position position="84"/>
    </location>
    <ligand>
        <name>Zn(2+)</name>
        <dbReference type="ChEBI" id="CHEBI:29105"/>
    </ligand>
</feature>
<keyword evidence="4" id="KW-0805">Transcription regulation</keyword>
<feature type="binding site" evidence="7">
    <location>
        <position position="121"/>
    </location>
    <ligand>
        <name>Zn(2+)</name>
        <dbReference type="ChEBI" id="CHEBI:29105"/>
    </ligand>
</feature>
<dbReference type="Pfam" id="PF01475">
    <property type="entry name" value="FUR"/>
    <property type="match status" value="1"/>
</dbReference>
<comment type="cofactor">
    <cofactor evidence="8">
        <name>Mn(2+)</name>
        <dbReference type="ChEBI" id="CHEBI:29035"/>
    </cofactor>
    <cofactor evidence="8">
        <name>Fe(2+)</name>
        <dbReference type="ChEBI" id="CHEBI:29033"/>
    </cofactor>
    <text evidence="8">Binds 1 Mn(2+) or Fe(2+) ion per subunit.</text>
</comment>
<reference evidence="9" key="1">
    <citation type="submission" date="2019-09" db="EMBL/GenBank/DDBJ databases">
        <authorList>
            <person name="Cremers G."/>
        </authorList>
    </citation>
    <scope>NUCLEOTIDE SEQUENCE [LARGE SCALE GENOMIC DNA]</scope>
    <source>
        <strain evidence="9">3B</strain>
    </source>
</reference>
<evidence type="ECO:0000256" key="7">
    <source>
        <dbReference type="PIRSR" id="PIRSR602481-1"/>
    </source>
</evidence>
<comment type="similarity">
    <text evidence="1">Belongs to the Fur family.</text>
</comment>
<dbReference type="InterPro" id="IPR036388">
    <property type="entry name" value="WH-like_DNA-bd_sf"/>
</dbReference>
<evidence type="ECO:0000256" key="2">
    <source>
        <dbReference type="ARBA" id="ARBA00022491"/>
    </source>
</evidence>
<keyword evidence="10" id="KW-1185">Reference proteome</keyword>
<evidence type="ECO:0000313" key="10">
    <source>
        <dbReference type="Proteomes" id="UP000381693"/>
    </source>
</evidence>
<dbReference type="GO" id="GO:1900376">
    <property type="term" value="P:regulation of secondary metabolite biosynthetic process"/>
    <property type="evidence" value="ECO:0007669"/>
    <property type="project" value="TreeGrafter"/>
</dbReference>
<evidence type="ECO:0000256" key="4">
    <source>
        <dbReference type="ARBA" id="ARBA00023015"/>
    </source>
</evidence>
<evidence type="ECO:0000256" key="1">
    <source>
        <dbReference type="ARBA" id="ARBA00007957"/>
    </source>
</evidence>
<evidence type="ECO:0000313" key="9">
    <source>
        <dbReference type="EMBL" id="VVM08456.1"/>
    </source>
</evidence>
<dbReference type="RefSeq" id="WP_142526042.1">
    <property type="nucleotide sequence ID" value="NZ_CABFUZ020000257.1"/>
</dbReference>
<dbReference type="GO" id="GO:0008270">
    <property type="term" value="F:zinc ion binding"/>
    <property type="evidence" value="ECO:0007669"/>
    <property type="project" value="TreeGrafter"/>
</dbReference>
<dbReference type="CDD" id="cd07153">
    <property type="entry name" value="Fur_like"/>
    <property type="match status" value="1"/>
</dbReference>
<feature type="binding site" evidence="8">
    <location>
        <position position="110"/>
    </location>
    <ligand>
        <name>Fe cation</name>
        <dbReference type="ChEBI" id="CHEBI:24875"/>
    </ligand>
</feature>
<evidence type="ECO:0000256" key="3">
    <source>
        <dbReference type="ARBA" id="ARBA00022833"/>
    </source>
</evidence>
<keyword evidence="8" id="KW-0408">Iron</keyword>
<feature type="binding site" evidence="7">
    <location>
        <position position="81"/>
    </location>
    <ligand>
        <name>Zn(2+)</name>
        <dbReference type="ChEBI" id="CHEBI:29105"/>
    </ligand>
</feature>
<dbReference type="InterPro" id="IPR002481">
    <property type="entry name" value="FUR"/>
</dbReference>
<keyword evidence="7" id="KW-0479">Metal-binding</keyword>
<dbReference type="PANTHER" id="PTHR33202:SF22">
    <property type="entry name" value="HYDROGEN PEROXIDE SENSITIVE REPRESSOR"/>
    <property type="match status" value="1"/>
</dbReference>
<proteinExistence type="inferred from homology"/>
<name>A0A5E6MG61_9BACT</name>
<dbReference type="GO" id="GO:0000976">
    <property type="term" value="F:transcription cis-regulatory region binding"/>
    <property type="evidence" value="ECO:0007669"/>
    <property type="project" value="TreeGrafter"/>
</dbReference>
<evidence type="ECO:0000256" key="5">
    <source>
        <dbReference type="ARBA" id="ARBA00023125"/>
    </source>
</evidence>
<keyword evidence="5" id="KW-0238">DNA-binding</keyword>
<dbReference type="PANTHER" id="PTHR33202">
    <property type="entry name" value="ZINC UPTAKE REGULATION PROTEIN"/>
    <property type="match status" value="1"/>
</dbReference>
<dbReference type="OrthoDB" id="8659436at2"/>
<dbReference type="InterPro" id="IPR043135">
    <property type="entry name" value="Fur_C"/>
</dbReference>
<keyword evidence="2" id="KW-0678">Repressor</keyword>
<accession>A0A5E6MG61</accession>
<evidence type="ECO:0000256" key="8">
    <source>
        <dbReference type="PIRSR" id="PIRSR602481-2"/>
    </source>
</evidence>